<comment type="caution">
    <text evidence="1">The sequence shown here is derived from an EMBL/GenBank/DDBJ whole genome shotgun (WGS) entry which is preliminary data.</text>
</comment>
<evidence type="ECO:0000313" key="2">
    <source>
        <dbReference type="Proteomes" id="UP000597444"/>
    </source>
</evidence>
<dbReference type="GO" id="GO:0030638">
    <property type="term" value="P:polyketide metabolic process"/>
    <property type="evidence" value="ECO:0007669"/>
    <property type="project" value="InterPro"/>
</dbReference>
<proteinExistence type="predicted"/>
<dbReference type="InterPro" id="IPR032710">
    <property type="entry name" value="NTF2-like_dom_sf"/>
</dbReference>
<dbReference type="AlphaFoldDB" id="A0A8J3I8W9"/>
<evidence type="ECO:0008006" key="3">
    <source>
        <dbReference type="Google" id="ProtNLM"/>
    </source>
</evidence>
<dbReference type="SUPFAM" id="SSF54427">
    <property type="entry name" value="NTF2-like"/>
    <property type="match status" value="1"/>
</dbReference>
<gene>
    <name evidence="1" type="ORF">KSF_001190</name>
</gene>
<dbReference type="Gene3D" id="3.10.450.50">
    <property type="match status" value="1"/>
</dbReference>
<reference evidence="1" key="1">
    <citation type="submission" date="2020-10" db="EMBL/GenBank/DDBJ databases">
        <title>Taxonomic study of unclassified bacteria belonging to the class Ktedonobacteria.</title>
        <authorList>
            <person name="Yabe S."/>
            <person name="Wang C.M."/>
            <person name="Zheng Y."/>
            <person name="Sakai Y."/>
            <person name="Cavaletti L."/>
            <person name="Monciardini P."/>
            <person name="Donadio S."/>
        </authorList>
    </citation>
    <scope>NUCLEOTIDE SEQUENCE</scope>
    <source>
        <strain evidence="1">ID150040</strain>
    </source>
</reference>
<accession>A0A8J3I8W9</accession>
<keyword evidence="2" id="KW-1185">Reference proteome</keyword>
<dbReference type="PANTHER" id="PTHR38436:SF1">
    <property type="entry name" value="ESTER CYCLASE"/>
    <property type="match status" value="1"/>
</dbReference>
<dbReference type="PANTHER" id="PTHR38436">
    <property type="entry name" value="POLYKETIDE CYCLASE SNOAL-LIKE DOMAIN"/>
    <property type="match status" value="1"/>
</dbReference>
<evidence type="ECO:0000313" key="1">
    <source>
        <dbReference type="EMBL" id="GHO90071.1"/>
    </source>
</evidence>
<dbReference type="Proteomes" id="UP000597444">
    <property type="component" value="Unassembled WGS sequence"/>
</dbReference>
<dbReference type="InterPro" id="IPR009959">
    <property type="entry name" value="Cyclase_SnoaL-like"/>
</dbReference>
<sequence>MVSIGANRHAWDKQNSGYVNHPIVAHTDVTLKPGTRKRELHPLHKKGKEAMSTEYNKQVVLRWKDEIWNKRNLNIVDELYAPDYRGHMNGPIPGREALKQLLAAYFAAFGDIHLTSQFLIAEGEMVAVYDTIRLKHTGAFQGIPPTGKEAAITSTDIYRIVDGKIVEQWTEGNMLSLLQQLGVIPAKGQLRE</sequence>
<organism evidence="1 2">
    <name type="scientific">Reticulibacter mediterranei</name>
    <dbReference type="NCBI Taxonomy" id="2778369"/>
    <lineage>
        <taxon>Bacteria</taxon>
        <taxon>Bacillati</taxon>
        <taxon>Chloroflexota</taxon>
        <taxon>Ktedonobacteria</taxon>
        <taxon>Ktedonobacterales</taxon>
        <taxon>Reticulibacteraceae</taxon>
        <taxon>Reticulibacter</taxon>
    </lineage>
</organism>
<protein>
    <recommendedName>
        <fullName evidence="3">Ester cyclase</fullName>
    </recommendedName>
</protein>
<name>A0A8J3I8W9_9CHLR</name>
<dbReference type="Pfam" id="PF07366">
    <property type="entry name" value="SnoaL"/>
    <property type="match status" value="1"/>
</dbReference>
<dbReference type="EMBL" id="BNJK01000001">
    <property type="protein sequence ID" value="GHO90071.1"/>
    <property type="molecule type" value="Genomic_DNA"/>
</dbReference>